<evidence type="ECO:0000313" key="2">
    <source>
        <dbReference type="EMBL" id="KAH1056524.1"/>
    </source>
</evidence>
<reference evidence="2 3" key="1">
    <citation type="journal article" date="2021" name="Plant Biotechnol. J.">
        <title>Multi-omics assisted identification of the key and species-specific regulatory components of drought-tolerant mechanisms in Gossypium stocksii.</title>
        <authorList>
            <person name="Yu D."/>
            <person name="Ke L."/>
            <person name="Zhang D."/>
            <person name="Wu Y."/>
            <person name="Sun Y."/>
            <person name="Mei J."/>
            <person name="Sun J."/>
            <person name="Sun Y."/>
        </authorList>
    </citation>
    <scope>NUCLEOTIDE SEQUENCE [LARGE SCALE GENOMIC DNA]</scope>
    <source>
        <strain evidence="3">cv. E1</strain>
        <tissue evidence="2">Leaf</tissue>
    </source>
</reference>
<accession>A0A9D3UU80</accession>
<dbReference type="Pfam" id="PF14223">
    <property type="entry name" value="Retrotran_gag_2"/>
    <property type="match status" value="1"/>
</dbReference>
<dbReference type="AlphaFoldDB" id="A0A9D3UU80"/>
<dbReference type="Proteomes" id="UP000828251">
    <property type="component" value="Unassembled WGS sequence"/>
</dbReference>
<sequence length="107" mass="12221">MAMRYDIEKFNGITNFSLWAHISEFVTLLNDLKNVKTNTEDEDQTMLLLCSLPHSYKTFRETLIYGRERLSFENVKGNLLINDKLDNELGSKNKSDGQASISVAMGK</sequence>
<protein>
    <recommendedName>
        <fullName evidence="4">Retrovirus-related Pol polyprotein from transposon TNT 1-94</fullName>
    </recommendedName>
</protein>
<evidence type="ECO:0000256" key="1">
    <source>
        <dbReference type="SAM" id="MobiDB-lite"/>
    </source>
</evidence>
<proteinExistence type="predicted"/>
<keyword evidence="3" id="KW-1185">Reference proteome</keyword>
<organism evidence="2 3">
    <name type="scientific">Gossypium stocksii</name>
    <dbReference type="NCBI Taxonomy" id="47602"/>
    <lineage>
        <taxon>Eukaryota</taxon>
        <taxon>Viridiplantae</taxon>
        <taxon>Streptophyta</taxon>
        <taxon>Embryophyta</taxon>
        <taxon>Tracheophyta</taxon>
        <taxon>Spermatophyta</taxon>
        <taxon>Magnoliopsida</taxon>
        <taxon>eudicotyledons</taxon>
        <taxon>Gunneridae</taxon>
        <taxon>Pentapetalae</taxon>
        <taxon>rosids</taxon>
        <taxon>malvids</taxon>
        <taxon>Malvales</taxon>
        <taxon>Malvaceae</taxon>
        <taxon>Malvoideae</taxon>
        <taxon>Gossypium</taxon>
    </lineage>
</organism>
<comment type="caution">
    <text evidence="2">The sequence shown here is derived from an EMBL/GenBank/DDBJ whole genome shotgun (WGS) entry which is preliminary data.</text>
</comment>
<gene>
    <name evidence="2" type="ORF">J1N35_034589</name>
</gene>
<evidence type="ECO:0000313" key="3">
    <source>
        <dbReference type="Proteomes" id="UP000828251"/>
    </source>
</evidence>
<dbReference type="EMBL" id="JAIQCV010000010">
    <property type="protein sequence ID" value="KAH1056524.1"/>
    <property type="molecule type" value="Genomic_DNA"/>
</dbReference>
<evidence type="ECO:0008006" key="4">
    <source>
        <dbReference type="Google" id="ProtNLM"/>
    </source>
</evidence>
<feature type="region of interest" description="Disordered" evidence="1">
    <location>
        <begin position="88"/>
        <end position="107"/>
    </location>
</feature>
<dbReference type="OrthoDB" id="995288at2759"/>
<name>A0A9D3UU80_9ROSI</name>